<gene>
    <name evidence="3" type="ORF">SAMN05443634_108179</name>
</gene>
<evidence type="ECO:0000259" key="2">
    <source>
        <dbReference type="Pfam" id="PF26337"/>
    </source>
</evidence>
<reference evidence="4" key="1">
    <citation type="submission" date="2016-11" db="EMBL/GenBank/DDBJ databases">
        <authorList>
            <person name="Varghese N."/>
            <person name="Submissions S."/>
        </authorList>
    </citation>
    <scope>NUCLEOTIDE SEQUENCE [LARGE SCALE GENOMIC DNA]</scope>
    <source>
        <strain evidence="4">DSM 27989</strain>
    </source>
</reference>
<evidence type="ECO:0000313" key="3">
    <source>
        <dbReference type="EMBL" id="SHL37973.1"/>
    </source>
</evidence>
<feature type="transmembrane region" description="Helical" evidence="1">
    <location>
        <begin position="67"/>
        <end position="86"/>
    </location>
</feature>
<dbReference type="Proteomes" id="UP000184120">
    <property type="component" value="Unassembled WGS sequence"/>
</dbReference>
<dbReference type="GO" id="GO:0016740">
    <property type="term" value="F:transferase activity"/>
    <property type="evidence" value="ECO:0007669"/>
    <property type="project" value="UniProtKB-KW"/>
</dbReference>
<keyword evidence="1" id="KW-1133">Transmembrane helix</keyword>
<sequence>MRGKYIYISNYRNTVREGGMSRNVAFYNHLKEKNFLIINAYHKIYLIRFINNFILLLKLFYVRDKKIIIHQSSIILLFPIFTWKIMRNIYKLYLEKISSKNKLYIEVNDLPIEQAKDLDLIINNNYVYFQDVIYSLKDTHYIYASYEMEKYNRLKYSQNKSNNQVIINGGNELKNNSISIKELNIKIDSSKINIIYAGSLNKGRQIEWLIDIFNNLESNLLLLGESGNWINSFKKSNNVSYLGEFSEDEAQIIASHCDLGIVPYDDNRFYYNLCYPTKNSFYICSGIPFLSTKLRESYQLLNSLNVAYFLDKDEFVDQINNLTKEKIYDKKKNVNQIMPIFSWNKILNKLVID</sequence>
<feature type="domain" description="Glucosyltransferase 3-like C-terminal" evidence="2">
    <location>
        <begin position="194"/>
        <end position="341"/>
    </location>
</feature>
<dbReference type="InterPro" id="IPR058592">
    <property type="entry name" value="Gtf3_C"/>
</dbReference>
<dbReference type="SUPFAM" id="SSF53756">
    <property type="entry name" value="UDP-Glycosyltransferase/glycogen phosphorylase"/>
    <property type="match status" value="1"/>
</dbReference>
<accession>A0A1M7A5Q5</accession>
<dbReference type="RefSeq" id="WP_072932792.1">
    <property type="nucleotide sequence ID" value="NZ_FRBH01000008.1"/>
</dbReference>
<proteinExistence type="predicted"/>
<dbReference type="EMBL" id="FRBH01000008">
    <property type="protein sequence ID" value="SHL37973.1"/>
    <property type="molecule type" value="Genomic_DNA"/>
</dbReference>
<dbReference type="AlphaFoldDB" id="A0A1M7A5Q5"/>
<feature type="transmembrane region" description="Helical" evidence="1">
    <location>
        <begin position="44"/>
        <end position="61"/>
    </location>
</feature>
<dbReference type="Gene3D" id="3.40.50.2000">
    <property type="entry name" value="Glycogen Phosphorylase B"/>
    <property type="match status" value="1"/>
</dbReference>
<keyword evidence="3" id="KW-0808">Transferase</keyword>
<dbReference type="OrthoDB" id="1334795at2"/>
<dbReference type="Pfam" id="PF26337">
    <property type="entry name" value="Gtf3_C"/>
    <property type="match status" value="1"/>
</dbReference>
<evidence type="ECO:0000256" key="1">
    <source>
        <dbReference type="SAM" id="Phobius"/>
    </source>
</evidence>
<name>A0A1M7A5Q5_9FLAO</name>
<keyword evidence="1" id="KW-0472">Membrane</keyword>
<keyword evidence="1" id="KW-0812">Transmembrane</keyword>
<evidence type="ECO:0000313" key="4">
    <source>
        <dbReference type="Proteomes" id="UP000184120"/>
    </source>
</evidence>
<protein>
    <submittedName>
        <fullName evidence="3">Glycosyltransferase involved in cell wall bisynthesis</fullName>
    </submittedName>
</protein>
<dbReference type="STRING" id="1434701.SAMN05443634_108179"/>
<organism evidence="3 4">
    <name type="scientific">Chishuiella changwenlii</name>
    <dbReference type="NCBI Taxonomy" id="1434701"/>
    <lineage>
        <taxon>Bacteria</taxon>
        <taxon>Pseudomonadati</taxon>
        <taxon>Bacteroidota</taxon>
        <taxon>Flavobacteriia</taxon>
        <taxon>Flavobacteriales</taxon>
        <taxon>Weeksellaceae</taxon>
        <taxon>Chishuiella</taxon>
    </lineage>
</organism>